<dbReference type="InterPro" id="IPR036250">
    <property type="entry name" value="AcylCo_DH-like_C"/>
</dbReference>
<comment type="similarity">
    <text evidence="2">Belongs to the HpaH/HsaA monooxygenase family.</text>
</comment>
<protein>
    <submittedName>
        <fullName evidence="5">Alkylation response protein AidB-like acyl-CoA dehydrogenase</fullName>
    </submittedName>
</protein>
<evidence type="ECO:0000259" key="4">
    <source>
        <dbReference type="Pfam" id="PF08028"/>
    </source>
</evidence>
<organism evidence="5 6">
    <name type="scientific">Blastomonas natatoria</name>
    <dbReference type="NCBI Taxonomy" id="34015"/>
    <lineage>
        <taxon>Bacteria</taxon>
        <taxon>Pseudomonadati</taxon>
        <taxon>Pseudomonadota</taxon>
        <taxon>Alphaproteobacteria</taxon>
        <taxon>Sphingomonadales</taxon>
        <taxon>Sphingomonadaceae</taxon>
        <taxon>Blastomonas</taxon>
    </lineage>
</organism>
<dbReference type="InterPro" id="IPR050741">
    <property type="entry name" value="Acyl-CoA_dehydrogenase"/>
</dbReference>
<dbReference type="InterPro" id="IPR009100">
    <property type="entry name" value="AcylCoA_DH/oxidase_NM_dom_sf"/>
</dbReference>
<reference evidence="5 6" key="1">
    <citation type="submission" date="2018-05" db="EMBL/GenBank/DDBJ databases">
        <title>Genomic Encyclopedia of Type Strains, Phase IV (KMG-IV): sequencing the most valuable type-strain genomes for metagenomic binning, comparative biology and taxonomic classification.</title>
        <authorList>
            <person name="Goeker M."/>
        </authorList>
    </citation>
    <scope>NUCLEOTIDE SEQUENCE [LARGE SCALE GENOMIC DNA]</scope>
    <source>
        <strain evidence="5 6">DSM 3183</strain>
    </source>
</reference>
<dbReference type="SUPFAM" id="SSF56645">
    <property type="entry name" value="Acyl-CoA dehydrogenase NM domain-like"/>
    <property type="match status" value="1"/>
</dbReference>
<dbReference type="InterPro" id="IPR013786">
    <property type="entry name" value="AcylCoA_DH/ox_N"/>
</dbReference>
<evidence type="ECO:0000256" key="1">
    <source>
        <dbReference type="ARBA" id="ARBA00023002"/>
    </source>
</evidence>
<feature type="domain" description="Acyl-CoA dehydrogenase C-terminal" evidence="4">
    <location>
        <begin position="236"/>
        <end position="367"/>
    </location>
</feature>
<keyword evidence="6" id="KW-1185">Reference proteome</keyword>
<dbReference type="InterPro" id="IPR037069">
    <property type="entry name" value="AcylCoA_DH/ox_N_sf"/>
</dbReference>
<dbReference type="GO" id="GO:0003995">
    <property type="term" value="F:acyl-CoA dehydrogenase activity"/>
    <property type="evidence" value="ECO:0007669"/>
    <property type="project" value="TreeGrafter"/>
</dbReference>
<evidence type="ECO:0000259" key="3">
    <source>
        <dbReference type="Pfam" id="PF02771"/>
    </source>
</evidence>
<dbReference type="SUPFAM" id="SSF47203">
    <property type="entry name" value="Acyl-CoA dehydrogenase C-terminal domain-like"/>
    <property type="match status" value="1"/>
</dbReference>
<dbReference type="InterPro" id="IPR046373">
    <property type="entry name" value="Acyl-CoA_Oxase/DH_mid-dom_sf"/>
</dbReference>
<dbReference type="InterPro" id="IPR013107">
    <property type="entry name" value="Acyl-CoA_DH_C"/>
</dbReference>
<evidence type="ECO:0000313" key="5">
    <source>
        <dbReference type="EMBL" id="PXW71673.1"/>
    </source>
</evidence>
<dbReference type="GO" id="GO:0050660">
    <property type="term" value="F:flavin adenine dinucleotide binding"/>
    <property type="evidence" value="ECO:0007669"/>
    <property type="project" value="InterPro"/>
</dbReference>
<name>A0A2V3UU08_9SPHN</name>
<dbReference type="Proteomes" id="UP000248014">
    <property type="component" value="Unassembled WGS sequence"/>
</dbReference>
<evidence type="ECO:0000256" key="2">
    <source>
        <dbReference type="ARBA" id="ARBA00049661"/>
    </source>
</evidence>
<evidence type="ECO:0000313" key="6">
    <source>
        <dbReference type="Proteomes" id="UP000248014"/>
    </source>
</evidence>
<dbReference type="PIRSF" id="PIRSF016578">
    <property type="entry name" value="HsaA"/>
    <property type="match status" value="1"/>
</dbReference>
<dbReference type="Gene3D" id="1.20.140.10">
    <property type="entry name" value="Butyryl-CoA Dehydrogenase, subunit A, domain 3"/>
    <property type="match status" value="1"/>
</dbReference>
<feature type="domain" description="Acyl-CoA dehydrogenase/oxidase N-terminal" evidence="3">
    <location>
        <begin position="21"/>
        <end position="91"/>
    </location>
</feature>
<gene>
    <name evidence="5" type="ORF">C7451_112117</name>
</gene>
<dbReference type="AlphaFoldDB" id="A0A2V3UU08"/>
<dbReference type="Pfam" id="PF08028">
    <property type="entry name" value="Acyl-CoA_dh_2"/>
    <property type="match status" value="1"/>
</dbReference>
<accession>A0A2V3UU08</accession>
<dbReference type="Gene3D" id="1.10.540.10">
    <property type="entry name" value="Acyl-CoA dehydrogenase/oxidase, N-terminal domain"/>
    <property type="match status" value="1"/>
</dbReference>
<dbReference type="OrthoDB" id="7316074at2"/>
<comment type="caution">
    <text evidence="5">The sequence shown here is derived from an EMBL/GenBank/DDBJ whole genome shotgun (WGS) entry which is preliminary data.</text>
</comment>
<proteinExistence type="inferred from homology"/>
<sequence>MQPLESIEPLGHAIAMLLPGIAARADEIEQARHLPADIAQSMALAGAFNILRPKSLQGLELTPMEMVAVLHAIARAEASAGWCAMIGSTTALNAAYLAHDVAREIYSDPHSITGGVFAPMGRADDMGDHYVVSGRWQWGSGSANCDWLSGGAMVFRDGELQRFDNGAPYHRMMIFPADQAELLDTWHVMGMKGTGSGDFTVKDIIVPKERSVSLIADRPVEQGALYQFPIFGLLALGVASVALGNAAGALDEIEALARAKKPQGGQRSLAERGVVQTELMRAQAKLGGAEAYLRECVEACWEGATHRGELSAEERALLRLAATHATETSAEVAKTAFTIGGGSAVYMTSNLQRRFRDAHVATQHIATASSVYELVGRVALGLPTDLAML</sequence>
<dbReference type="GO" id="GO:0005737">
    <property type="term" value="C:cytoplasm"/>
    <property type="evidence" value="ECO:0007669"/>
    <property type="project" value="TreeGrafter"/>
</dbReference>
<dbReference type="PANTHER" id="PTHR48083">
    <property type="entry name" value="MEDIUM-CHAIN SPECIFIC ACYL-COA DEHYDROGENASE, MITOCHONDRIAL-RELATED"/>
    <property type="match status" value="1"/>
</dbReference>
<keyword evidence="1" id="KW-0560">Oxidoreductase</keyword>
<dbReference type="EMBL" id="QJJM01000012">
    <property type="protein sequence ID" value="PXW71673.1"/>
    <property type="molecule type" value="Genomic_DNA"/>
</dbReference>
<dbReference type="Pfam" id="PF02771">
    <property type="entry name" value="Acyl-CoA_dh_N"/>
    <property type="match status" value="1"/>
</dbReference>
<dbReference type="RefSeq" id="WP_110299800.1">
    <property type="nucleotide sequence ID" value="NZ_QJJM01000012.1"/>
</dbReference>
<dbReference type="Gene3D" id="2.40.110.10">
    <property type="entry name" value="Butyryl-CoA Dehydrogenase, subunit A, domain 2"/>
    <property type="match status" value="1"/>
</dbReference>
<dbReference type="PANTHER" id="PTHR48083:SF5">
    <property type="entry name" value="NRGC PROTEIN"/>
    <property type="match status" value="1"/>
</dbReference>
<dbReference type="GO" id="GO:0033539">
    <property type="term" value="P:fatty acid beta-oxidation using acyl-CoA dehydrogenase"/>
    <property type="evidence" value="ECO:0007669"/>
    <property type="project" value="TreeGrafter"/>
</dbReference>